<dbReference type="EMBL" id="RQFK01000026">
    <property type="protein sequence ID" value="TGK81315.1"/>
    <property type="molecule type" value="Genomic_DNA"/>
</dbReference>
<dbReference type="CDD" id="cd06225">
    <property type="entry name" value="HAMP"/>
    <property type="match status" value="1"/>
</dbReference>
<dbReference type="PANTHER" id="PTHR43531">
    <property type="entry name" value="PROTEIN ICFG"/>
    <property type="match status" value="1"/>
</dbReference>
<evidence type="ECO:0000259" key="7">
    <source>
        <dbReference type="PROSITE" id="PS50885"/>
    </source>
</evidence>
<dbReference type="Gene3D" id="1.10.287.950">
    <property type="entry name" value="Methyl-accepting chemotaxis protein"/>
    <property type="match status" value="1"/>
</dbReference>
<dbReference type="PROSITE" id="PS50111">
    <property type="entry name" value="CHEMOTAXIS_TRANSDUC_2"/>
    <property type="match status" value="1"/>
</dbReference>
<dbReference type="GO" id="GO:0004888">
    <property type="term" value="F:transmembrane signaling receptor activity"/>
    <property type="evidence" value="ECO:0007669"/>
    <property type="project" value="TreeGrafter"/>
</dbReference>
<sequence>MSKFYSNLSIRLRLFLLPLPIFVFLLVLLVLFVRTQNENINFTYKELKGIQVIKPVYLAFQEGLKRLKIGQEESKTLKPLIETGAKEIILSEILPEDSVEITKWKSYIKIDNFDQLTSRNFLVDTQELAIKIGDHSHLILDPELESYYQMEIILFQIPELWKNVALLKEVIRDEYLGSNQNQKNFSNISFTKAVISINAIEEVCTNIAKSNQKSLENAPKHAENIQINITKTNTTCKRYIEELKNIFLIENAKPKSADSLFTTIHKGTAIGAEIQGSSILILENLILERLAEQKLQRTTNIIIVIITLSLSILLILTIFKSINDPLEKVLLKIIELSSGDADLTKQLPDFGKNEIGEITNSINEFLKKLNHIMSQLKLSVKEVEKVSNQLKEDALSVSDNASGLASTSEESAASLEELSSSFDIMFGSISDETKNIFKIAEEIKNLEDSISSIEKELLQLSDESIASTNLADLGNQSIRSTDSSMVEIRTVTGEIAGIVDLITDISEQTNLLALNASIEAARAGDAGRGFAVVAEEISKLADKTQISVKNIKGLIEKSNMAVNNGVNHVNETVNSLSKIVGQSNRIQTGVGKVKSEISSQSISLTNVSHEVKELKTLAESIESSSQEQKRTSQDMVVSVNTLSGNAQELAQSSEDLNRVSVTISEVAISISNIADSFRTN</sequence>
<comment type="similarity">
    <text evidence="2">Belongs to the methyl-accepting chemotaxis (MCP) protein family.</text>
</comment>
<dbReference type="GO" id="GO:0006935">
    <property type="term" value="P:chemotaxis"/>
    <property type="evidence" value="ECO:0007669"/>
    <property type="project" value="UniProtKB-KW"/>
</dbReference>
<dbReference type="SMART" id="SM00283">
    <property type="entry name" value="MA"/>
    <property type="match status" value="1"/>
</dbReference>
<dbReference type="GO" id="GO:0007165">
    <property type="term" value="P:signal transduction"/>
    <property type="evidence" value="ECO:0007669"/>
    <property type="project" value="UniProtKB-KW"/>
</dbReference>
<feature type="transmembrane region" description="Helical" evidence="5">
    <location>
        <begin position="301"/>
        <end position="319"/>
    </location>
</feature>
<protein>
    <submittedName>
        <fullName evidence="8">Methyl-accepting chemotaxis protein</fullName>
    </submittedName>
</protein>
<reference evidence="8" key="1">
    <citation type="journal article" date="2019" name="PLoS Negl. Trop. Dis.">
        <title>Revisiting the worldwide diversity of Leptospira species in the environment.</title>
        <authorList>
            <person name="Vincent A.T."/>
            <person name="Schiettekatte O."/>
            <person name="Bourhy P."/>
            <person name="Veyrier F.J."/>
            <person name="Picardeau M."/>
        </authorList>
    </citation>
    <scope>NUCLEOTIDE SEQUENCE [LARGE SCALE GENOMIC DNA]</scope>
    <source>
        <strain evidence="8">201800287</strain>
    </source>
</reference>
<evidence type="ECO:0000256" key="4">
    <source>
        <dbReference type="SAM" id="Coils"/>
    </source>
</evidence>
<dbReference type="OrthoDB" id="353878at2"/>
<dbReference type="SUPFAM" id="SSF58104">
    <property type="entry name" value="Methyl-accepting chemotaxis protein (MCP) signaling domain"/>
    <property type="match status" value="1"/>
</dbReference>
<dbReference type="InterPro" id="IPR004089">
    <property type="entry name" value="MCPsignal_dom"/>
</dbReference>
<proteinExistence type="inferred from homology"/>
<keyword evidence="1" id="KW-0145">Chemotaxis</keyword>
<dbReference type="SMART" id="SM00304">
    <property type="entry name" value="HAMP"/>
    <property type="match status" value="1"/>
</dbReference>
<dbReference type="RefSeq" id="WP_135601209.1">
    <property type="nucleotide sequence ID" value="NZ_RQFK01000026.1"/>
</dbReference>
<feature type="domain" description="Methyl-accepting transducer" evidence="6">
    <location>
        <begin position="407"/>
        <end position="643"/>
    </location>
</feature>
<feature type="coiled-coil region" evidence="4">
    <location>
        <begin position="366"/>
        <end position="393"/>
    </location>
</feature>
<dbReference type="Pfam" id="PF00672">
    <property type="entry name" value="HAMP"/>
    <property type="match status" value="1"/>
</dbReference>
<keyword evidence="4" id="KW-0175">Coiled coil</keyword>
<organism evidence="8 9">
    <name type="scientific">Leptospira noumeaensis</name>
    <dbReference type="NCBI Taxonomy" id="2484964"/>
    <lineage>
        <taxon>Bacteria</taxon>
        <taxon>Pseudomonadati</taxon>
        <taxon>Spirochaetota</taxon>
        <taxon>Spirochaetia</taxon>
        <taxon>Leptospirales</taxon>
        <taxon>Leptospiraceae</taxon>
        <taxon>Leptospira</taxon>
    </lineage>
</organism>
<evidence type="ECO:0000256" key="3">
    <source>
        <dbReference type="PROSITE-ProRule" id="PRU00284"/>
    </source>
</evidence>
<feature type="transmembrane region" description="Helical" evidence="5">
    <location>
        <begin position="12"/>
        <end position="33"/>
    </location>
</feature>
<evidence type="ECO:0000256" key="1">
    <source>
        <dbReference type="ARBA" id="ARBA00022500"/>
    </source>
</evidence>
<keyword evidence="3" id="KW-0807">Transducer</keyword>
<dbReference type="InterPro" id="IPR051310">
    <property type="entry name" value="MCP_chemotaxis"/>
</dbReference>
<name>A0A4R9I5I4_9LEPT</name>
<comment type="caution">
    <text evidence="8">The sequence shown here is derived from an EMBL/GenBank/DDBJ whole genome shotgun (WGS) entry which is preliminary data.</text>
</comment>
<dbReference type="PROSITE" id="PS50885">
    <property type="entry name" value="HAMP"/>
    <property type="match status" value="1"/>
</dbReference>
<feature type="domain" description="HAMP" evidence="7">
    <location>
        <begin position="320"/>
        <end position="374"/>
    </location>
</feature>
<keyword evidence="5" id="KW-1133">Transmembrane helix</keyword>
<dbReference type="AlphaFoldDB" id="A0A4R9I5I4"/>
<dbReference type="InterPro" id="IPR003660">
    <property type="entry name" value="HAMP_dom"/>
</dbReference>
<keyword evidence="5" id="KW-0812">Transmembrane</keyword>
<evidence type="ECO:0000313" key="9">
    <source>
        <dbReference type="Proteomes" id="UP000298009"/>
    </source>
</evidence>
<gene>
    <name evidence="8" type="ORF">EHQ24_08285</name>
</gene>
<evidence type="ECO:0000256" key="2">
    <source>
        <dbReference type="ARBA" id="ARBA00029447"/>
    </source>
</evidence>
<evidence type="ECO:0000313" key="8">
    <source>
        <dbReference type="EMBL" id="TGK81315.1"/>
    </source>
</evidence>
<dbReference type="Pfam" id="PF00015">
    <property type="entry name" value="MCPsignal"/>
    <property type="match status" value="1"/>
</dbReference>
<dbReference type="PANTHER" id="PTHR43531:SF11">
    <property type="entry name" value="METHYL-ACCEPTING CHEMOTAXIS PROTEIN 3"/>
    <property type="match status" value="1"/>
</dbReference>
<dbReference type="Proteomes" id="UP000298009">
    <property type="component" value="Unassembled WGS sequence"/>
</dbReference>
<feature type="coiled-coil region" evidence="4">
    <location>
        <begin position="436"/>
        <end position="463"/>
    </location>
</feature>
<dbReference type="GO" id="GO:0005886">
    <property type="term" value="C:plasma membrane"/>
    <property type="evidence" value="ECO:0007669"/>
    <property type="project" value="TreeGrafter"/>
</dbReference>
<keyword evidence="5" id="KW-0472">Membrane</keyword>
<accession>A0A4R9I5I4</accession>
<evidence type="ECO:0000256" key="5">
    <source>
        <dbReference type="SAM" id="Phobius"/>
    </source>
</evidence>
<keyword evidence="9" id="KW-1185">Reference proteome</keyword>
<evidence type="ECO:0000259" key="6">
    <source>
        <dbReference type="PROSITE" id="PS50111"/>
    </source>
</evidence>